<keyword evidence="1" id="KW-0812">Transmembrane</keyword>
<evidence type="ECO:0000313" key="3">
    <source>
        <dbReference type="Proteomes" id="UP000321577"/>
    </source>
</evidence>
<dbReference type="AlphaFoldDB" id="A0A512MAE7"/>
<proteinExistence type="predicted"/>
<evidence type="ECO:0000313" key="2">
    <source>
        <dbReference type="EMBL" id="GEP43693.1"/>
    </source>
</evidence>
<comment type="caution">
    <text evidence="2">The sequence shown here is derived from an EMBL/GenBank/DDBJ whole genome shotgun (WGS) entry which is preliminary data.</text>
</comment>
<feature type="transmembrane region" description="Helical" evidence="1">
    <location>
        <begin position="109"/>
        <end position="132"/>
    </location>
</feature>
<dbReference type="PANTHER" id="PTHR36109">
    <property type="entry name" value="MEMBRANE PROTEIN-RELATED"/>
    <property type="match status" value="1"/>
</dbReference>
<accession>A0A512MAE7</accession>
<name>A0A512MAE7_9BACT</name>
<dbReference type="Proteomes" id="UP000321577">
    <property type="component" value="Unassembled WGS sequence"/>
</dbReference>
<evidence type="ECO:0008006" key="4">
    <source>
        <dbReference type="Google" id="ProtNLM"/>
    </source>
</evidence>
<feature type="transmembrane region" description="Helical" evidence="1">
    <location>
        <begin position="72"/>
        <end position="97"/>
    </location>
</feature>
<keyword evidence="3" id="KW-1185">Reference proteome</keyword>
<dbReference type="PANTHER" id="PTHR36109:SF2">
    <property type="entry name" value="MEMBRANE PROTEIN"/>
    <property type="match status" value="1"/>
</dbReference>
<reference evidence="2 3" key="1">
    <citation type="submission" date="2019-07" db="EMBL/GenBank/DDBJ databases">
        <title>Whole genome shotgun sequence of Brevifollis gellanilyticus NBRC 108608.</title>
        <authorList>
            <person name="Hosoyama A."/>
            <person name="Uohara A."/>
            <person name="Ohji S."/>
            <person name="Ichikawa N."/>
        </authorList>
    </citation>
    <scope>NUCLEOTIDE SEQUENCE [LARGE SCALE GENOMIC DNA]</scope>
    <source>
        <strain evidence="2 3">NBRC 108608</strain>
    </source>
</reference>
<dbReference type="InterPro" id="IPR052948">
    <property type="entry name" value="Low_temp-induced_all0457"/>
</dbReference>
<protein>
    <recommendedName>
        <fullName evidence="4">DUF3341 domain-containing protein</fullName>
    </recommendedName>
</protein>
<dbReference type="EMBL" id="BKAG01000020">
    <property type="protein sequence ID" value="GEP43693.1"/>
    <property type="molecule type" value="Genomic_DNA"/>
</dbReference>
<keyword evidence="1" id="KW-0472">Membrane</keyword>
<sequence length="208" mass="21307">MNGHRDNLPKGRLLMSKKSVFCIAMSRDQADRIVDDLKAAGFLSNDISALFADTSTSHEFAHEMNTKAPEGAIAGAGTGGVLGGALGWIAGIGALAIPGAGPFIAAGPIMAALSGAAIGAAVGGITGGLIGMGIPEIEAKRYEGMLQEGNILLSVHTETSGQIEQATEILTRNGAQDICVSQEAATPSVHLRDEEAPFPREILPPPVL</sequence>
<gene>
    <name evidence="2" type="ORF">BGE01nite_29840</name>
</gene>
<evidence type="ECO:0000256" key="1">
    <source>
        <dbReference type="SAM" id="Phobius"/>
    </source>
</evidence>
<keyword evidence="1" id="KW-1133">Transmembrane helix</keyword>
<organism evidence="2 3">
    <name type="scientific">Brevifollis gellanilyticus</name>
    <dbReference type="NCBI Taxonomy" id="748831"/>
    <lineage>
        <taxon>Bacteria</taxon>
        <taxon>Pseudomonadati</taxon>
        <taxon>Verrucomicrobiota</taxon>
        <taxon>Verrucomicrobiia</taxon>
        <taxon>Verrucomicrobiales</taxon>
        <taxon>Verrucomicrobiaceae</taxon>
    </lineage>
</organism>